<proteinExistence type="predicted"/>
<gene>
    <name evidence="1" type="ORF">LCGC14_0948080</name>
</gene>
<evidence type="ECO:0000313" key="1">
    <source>
        <dbReference type="EMBL" id="KKN19212.1"/>
    </source>
</evidence>
<name>A0A0F9P475_9ZZZZ</name>
<dbReference type="EMBL" id="LAZR01003356">
    <property type="protein sequence ID" value="KKN19212.1"/>
    <property type="molecule type" value="Genomic_DNA"/>
</dbReference>
<reference evidence="1" key="1">
    <citation type="journal article" date="2015" name="Nature">
        <title>Complex archaea that bridge the gap between prokaryotes and eukaryotes.</title>
        <authorList>
            <person name="Spang A."/>
            <person name="Saw J.H."/>
            <person name="Jorgensen S.L."/>
            <person name="Zaremba-Niedzwiedzka K."/>
            <person name="Martijn J."/>
            <person name="Lind A.E."/>
            <person name="van Eijk R."/>
            <person name="Schleper C."/>
            <person name="Guy L."/>
            <person name="Ettema T.J."/>
        </authorList>
    </citation>
    <scope>NUCLEOTIDE SEQUENCE</scope>
</reference>
<dbReference type="AlphaFoldDB" id="A0A0F9P475"/>
<sequence>MAELGITCPPASSTATGAGNLDLEKLSLIRTGGRFDKNTTLDINNPGAGWTSIGGPIVISGATAFVEQVQTFRNGLIQLPGENSSFDYDVYFIAASGSIAFESDLYEQDIIQVWNFNTTVSG</sequence>
<protein>
    <submittedName>
        <fullName evidence="1">Uncharacterized protein</fullName>
    </submittedName>
</protein>
<organism evidence="1">
    <name type="scientific">marine sediment metagenome</name>
    <dbReference type="NCBI Taxonomy" id="412755"/>
    <lineage>
        <taxon>unclassified sequences</taxon>
        <taxon>metagenomes</taxon>
        <taxon>ecological metagenomes</taxon>
    </lineage>
</organism>
<comment type="caution">
    <text evidence="1">The sequence shown here is derived from an EMBL/GenBank/DDBJ whole genome shotgun (WGS) entry which is preliminary data.</text>
</comment>
<accession>A0A0F9P475</accession>